<protein>
    <submittedName>
        <fullName evidence="1">Uncharacterized protein</fullName>
    </submittedName>
</protein>
<accession>A0A813KHA8</accession>
<dbReference type="AlphaFoldDB" id="A0A813KHA8"/>
<evidence type="ECO:0000313" key="1">
    <source>
        <dbReference type="EMBL" id="CAE8700641.1"/>
    </source>
</evidence>
<name>A0A813KHA8_POLGL</name>
<comment type="caution">
    <text evidence="1">The sequence shown here is derived from an EMBL/GenBank/DDBJ whole genome shotgun (WGS) entry which is preliminary data.</text>
</comment>
<evidence type="ECO:0000313" key="2">
    <source>
        <dbReference type="Proteomes" id="UP000626109"/>
    </source>
</evidence>
<dbReference type="Proteomes" id="UP000626109">
    <property type="component" value="Unassembled WGS sequence"/>
</dbReference>
<dbReference type="EMBL" id="CAJNNW010029546">
    <property type="protein sequence ID" value="CAE8700641.1"/>
    <property type="molecule type" value="Genomic_DNA"/>
</dbReference>
<feature type="non-terminal residue" evidence="1">
    <location>
        <position position="1"/>
    </location>
</feature>
<reference evidence="1" key="1">
    <citation type="submission" date="2021-02" db="EMBL/GenBank/DDBJ databases">
        <authorList>
            <person name="Dougan E. K."/>
            <person name="Rhodes N."/>
            <person name="Thang M."/>
            <person name="Chan C."/>
        </authorList>
    </citation>
    <scope>NUCLEOTIDE SEQUENCE</scope>
</reference>
<gene>
    <name evidence="1" type="ORF">PGLA2088_LOCUS31716</name>
</gene>
<proteinExistence type="predicted"/>
<dbReference type="Gene3D" id="3.40.50.450">
    <property type="match status" value="1"/>
</dbReference>
<organism evidence="1 2">
    <name type="scientific">Polarella glacialis</name>
    <name type="common">Dinoflagellate</name>
    <dbReference type="NCBI Taxonomy" id="89957"/>
    <lineage>
        <taxon>Eukaryota</taxon>
        <taxon>Sar</taxon>
        <taxon>Alveolata</taxon>
        <taxon>Dinophyceae</taxon>
        <taxon>Suessiales</taxon>
        <taxon>Suessiaceae</taxon>
        <taxon>Polarella</taxon>
    </lineage>
</organism>
<sequence>GEEDGFGASPEEELNKLMKTGPMRVAMLGTRECPFQHQQEIELLSEARVSRGDHVFTSGSSGTNSSVIRGALKAGRPNLLTVVLPQSLNKQSQESQTLLKQCKNAGVKVFSLSENDKLSLADAACVCNTNVLQRVDRLVAFASHESPVYMRLIEEAKQAGVLATAFFMD</sequence>